<dbReference type="Proteomes" id="UP000094960">
    <property type="component" value="Chromosome"/>
</dbReference>
<gene>
    <name evidence="2" type="ORF">BFF78_18975</name>
</gene>
<protein>
    <recommendedName>
        <fullName evidence="1">NACHT N-terminal Helical domain-containing protein</fullName>
    </recommendedName>
</protein>
<name>A0A1D7YBZ8_9ACTN</name>
<organism evidence="2 3">
    <name type="scientific">Streptomyces fodineus</name>
    <dbReference type="NCBI Taxonomy" id="1904616"/>
    <lineage>
        <taxon>Bacteria</taxon>
        <taxon>Bacillati</taxon>
        <taxon>Actinomycetota</taxon>
        <taxon>Actinomycetes</taxon>
        <taxon>Kitasatosporales</taxon>
        <taxon>Streptomycetaceae</taxon>
        <taxon>Streptomyces</taxon>
    </lineage>
</organism>
<dbReference type="AlphaFoldDB" id="A0A1D7YBZ8"/>
<dbReference type="KEGG" id="spun:BFF78_18975"/>
<evidence type="ECO:0000259" key="1">
    <source>
        <dbReference type="Pfam" id="PF22733"/>
    </source>
</evidence>
<proteinExistence type="predicted"/>
<sequence>MADAALESPGEPPFPRDEKPAVAEALTRRLLALGKLDMDVVQAVQLGDHAMARRLEQAAPKADGLSAEAALFLAGATDGACGQFLESFTRRSTFAARTAVEHSRARARTAADVKELLAGIPSPDAQDIGFEVRYLEYLAGKHGKLTIYGIDLGNSPGRWPLDASYLSLEAVGRGGAPLGPAFGWRPPAR</sequence>
<dbReference type="Pfam" id="PF22733">
    <property type="entry name" value="NNH1"/>
    <property type="match status" value="1"/>
</dbReference>
<dbReference type="InterPro" id="IPR054547">
    <property type="entry name" value="NNH1"/>
</dbReference>
<feature type="domain" description="NACHT N-terminal Helical" evidence="1">
    <location>
        <begin position="1"/>
        <end position="118"/>
    </location>
</feature>
<dbReference type="EMBL" id="CP017248">
    <property type="protein sequence ID" value="AOR32869.1"/>
    <property type="molecule type" value="Genomic_DNA"/>
</dbReference>
<evidence type="ECO:0000313" key="3">
    <source>
        <dbReference type="Proteomes" id="UP000094960"/>
    </source>
</evidence>
<evidence type="ECO:0000313" key="2">
    <source>
        <dbReference type="EMBL" id="AOR32869.1"/>
    </source>
</evidence>
<keyword evidence="3" id="KW-1185">Reference proteome</keyword>
<accession>A0A1D7YBZ8</accession>
<reference evidence="3" key="1">
    <citation type="submission" date="2016-09" db="EMBL/GenBank/DDBJ databases">
        <title>Streptomyces puniciscabiei strain:TW1S1 Genome sequencing and assembly.</title>
        <authorList>
            <person name="Kim M.-K."/>
            <person name="Kim S.B."/>
        </authorList>
    </citation>
    <scope>NUCLEOTIDE SEQUENCE [LARGE SCALE GENOMIC DNA]</scope>
    <source>
        <strain evidence="3">TW1S1</strain>
    </source>
</reference>